<protein>
    <recommendedName>
        <fullName evidence="10">Multicopper oxidase</fullName>
    </recommendedName>
</protein>
<proteinExistence type="inferred from homology"/>
<feature type="domain" description="Plastocyanin-like" evidence="6">
    <location>
        <begin position="280"/>
        <end position="374"/>
    </location>
</feature>
<sequence length="376" mass="41272">MRGVSSLPIAAAFSTLNWLLVPVLAAHAANSSTTRTYFVAAVEEDWDYMPTGMDITNGYPIAQSPQAAAVAAPNGQRIGHVYTKAMFREYTDDSFTTQSDRPQWLGMLGPVLRAEVGDTMMVTFKNMASHNHSMHPHGVRYSKANEGAAGPEQDFGGNNVPPVGTWTYTWEVPARAGPGPLDPSSLAWTYHSDVSGAQDVYSGLVGALIVYRPGELAKHTLFVPAPTGSNLTEEVLTQFLIVDENLSFYIDGNTLNRTNIPVGELEVNRRDPGFIESNIKHGINGRLFGNLQGLNLTVGRDARWHVQSLGNVVNVHTPHWHGNTLMWANQRLDVINVLPAQTRSMTMTVDNPGMWIHHCQVVNHRAMGMITQYTAQ</sequence>
<comment type="caution">
    <text evidence="8">The sequence shown here is derived from an EMBL/GenBank/DDBJ whole genome shotgun (WGS) entry which is preliminary data.</text>
</comment>
<evidence type="ECO:0000259" key="7">
    <source>
        <dbReference type="Pfam" id="PF07732"/>
    </source>
</evidence>
<dbReference type="PANTHER" id="PTHR11709:SF394">
    <property type="entry name" value="FI03373P-RELATED"/>
    <property type="match status" value="1"/>
</dbReference>
<evidence type="ECO:0000256" key="5">
    <source>
        <dbReference type="SAM" id="SignalP"/>
    </source>
</evidence>
<feature type="chain" id="PRO_5045483940" description="Multicopper oxidase" evidence="5">
    <location>
        <begin position="26"/>
        <end position="376"/>
    </location>
</feature>
<feature type="signal peptide" evidence="5">
    <location>
        <begin position="1"/>
        <end position="25"/>
    </location>
</feature>
<evidence type="ECO:0000256" key="4">
    <source>
        <dbReference type="ARBA" id="ARBA00023008"/>
    </source>
</evidence>
<evidence type="ECO:0000313" key="9">
    <source>
        <dbReference type="Proteomes" id="UP001590950"/>
    </source>
</evidence>
<dbReference type="PANTHER" id="PTHR11709">
    <property type="entry name" value="MULTI-COPPER OXIDASE"/>
    <property type="match status" value="1"/>
</dbReference>
<keyword evidence="5" id="KW-0732">Signal</keyword>
<feature type="domain" description="Plastocyanin-like" evidence="7">
    <location>
        <begin position="107"/>
        <end position="213"/>
    </location>
</feature>
<keyword evidence="2" id="KW-0479">Metal-binding</keyword>
<name>A0ABR4AQH2_9LECA</name>
<accession>A0ABR4AQH2</accession>
<keyword evidence="3" id="KW-0560">Oxidoreductase</keyword>
<organism evidence="8 9">
    <name type="scientific">Stereocaulon virgatum</name>
    <dbReference type="NCBI Taxonomy" id="373712"/>
    <lineage>
        <taxon>Eukaryota</taxon>
        <taxon>Fungi</taxon>
        <taxon>Dikarya</taxon>
        <taxon>Ascomycota</taxon>
        <taxon>Pezizomycotina</taxon>
        <taxon>Lecanoromycetes</taxon>
        <taxon>OSLEUM clade</taxon>
        <taxon>Lecanoromycetidae</taxon>
        <taxon>Lecanorales</taxon>
        <taxon>Lecanorineae</taxon>
        <taxon>Stereocaulaceae</taxon>
        <taxon>Stereocaulon</taxon>
    </lineage>
</organism>
<evidence type="ECO:0000313" key="8">
    <source>
        <dbReference type="EMBL" id="KAL2047373.1"/>
    </source>
</evidence>
<gene>
    <name evidence="8" type="ORF">N7G274_001394</name>
</gene>
<dbReference type="InterPro" id="IPR045087">
    <property type="entry name" value="Cu-oxidase_fam"/>
</dbReference>
<reference evidence="8 9" key="1">
    <citation type="submission" date="2024-09" db="EMBL/GenBank/DDBJ databases">
        <title>Rethinking Asexuality: The Enigmatic Case of Functional Sexual Genes in Lepraria (Stereocaulaceae).</title>
        <authorList>
            <person name="Doellman M."/>
            <person name="Sun Y."/>
            <person name="Barcenas-Pena A."/>
            <person name="Lumbsch H.T."/>
            <person name="Grewe F."/>
        </authorList>
    </citation>
    <scope>NUCLEOTIDE SEQUENCE [LARGE SCALE GENOMIC DNA]</scope>
    <source>
        <strain evidence="8 9">Mercado 3170</strain>
    </source>
</reference>
<evidence type="ECO:0000256" key="2">
    <source>
        <dbReference type="ARBA" id="ARBA00022723"/>
    </source>
</evidence>
<evidence type="ECO:0000259" key="6">
    <source>
        <dbReference type="Pfam" id="PF07731"/>
    </source>
</evidence>
<evidence type="ECO:0000256" key="3">
    <source>
        <dbReference type="ARBA" id="ARBA00023002"/>
    </source>
</evidence>
<dbReference type="SUPFAM" id="SSF49503">
    <property type="entry name" value="Cupredoxins"/>
    <property type="match status" value="2"/>
</dbReference>
<dbReference type="EMBL" id="JBEFKJ010000003">
    <property type="protein sequence ID" value="KAL2047373.1"/>
    <property type="molecule type" value="Genomic_DNA"/>
</dbReference>
<dbReference type="InterPro" id="IPR011707">
    <property type="entry name" value="Cu-oxidase-like_N"/>
</dbReference>
<dbReference type="InterPro" id="IPR008972">
    <property type="entry name" value="Cupredoxin"/>
</dbReference>
<dbReference type="InterPro" id="IPR011706">
    <property type="entry name" value="Cu-oxidase_C"/>
</dbReference>
<keyword evidence="9" id="KW-1185">Reference proteome</keyword>
<dbReference type="Pfam" id="PF07731">
    <property type="entry name" value="Cu-oxidase_2"/>
    <property type="match status" value="1"/>
</dbReference>
<evidence type="ECO:0008006" key="10">
    <source>
        <dbReference type="Google" id="ProtNLM"/>
    </source>
</evidence>
<evidence type="ECO:0000256" key="1">
    <source>
        <dbReference type="ARBA" id="ARBA00010609"/>
    </source>
</evidence>
<comment type="similarity">
    <text evidence="1">Belongs to the multicopper oxidase family.</text>
</comment>
<dbReference type="Proteomes" id="UP001590950">
    <property type="component" value="Unassembled WGS sequence"/>
</dbReference>
<dbReference type="Pfam" id="PF07732">
    <property type="entry name" value="Cu-oxidase_3"/>
    <property type="match status" value="1"/>
</dbReference>
<dbReference type="Gene3D" id="2.60.40.420">
    <property type="entry name" value="Cupredoxins - blue copper proteins"/>
    <property type="match status" value="1"/>
</dbReference>
<keyword evidence="4" id="KW-0186">Copper</keyword>